<dbReference type="PANTHER" id="PTHR12838">
    <property type="entry name" value="U3 SMALL NUCLEOLAR RNA-ASSOCIATED PROTEIN 11"/>
    <property type="match status" value="1"/>
</dbReference>
<comment type="subcellular location">
    <subcellularLocation>
        <location evidence="1 5">Nucleus</location>
        <location evidence="1 5">Nucleolus</location>
    </subcellularLocation>
</comment>
<dbReference type="GO" id="GO:0032040">
    <property type="term" value="C:small-subunit processome"/>
    <property type="evidence" value="ECO:0007669"/>
    <property type="project" value="UniProtKB-UniRule"/>
</dbReference>
<comment type="subunit">
    <text evidence="5">Component of the ribosomal small subunit (SSU) processome.</text>
</comment>
<keyword evidence="4 5" id="KW-0539">Nucleus</keyword>
<gene>
    <name evidence="7" type="primary">Trappc4-001</name>
</gene>
<dbReference type="GO" id="GO:0006364">
    <property type="term" value="P:rRNA processing"/>
    <property type="evidence" value="ECO:0007669"/>
    <property type="project" value="UniProtKB-UniRule"/>
</dbReference>
<dbReference type="AlphaFoldDB" id="A0A6F9DW75"/>
<evidence type="ECO:0000256" key="3">
    <source>
        <dbReference type="ARBA" id="ARBA00022552"/>
    </source>
</evidence>
<dbReference type="Pfam" id="PF03998">
    <property type="entry name" value="Utp11"/>
    <property type="match status" value="1"/>
</dbReference>
<evidence type="ECO:0000313" key="7">
    <source>
        <dbReference type="EMBL" id="CAB3267226.1"/>
    </source>
</evidence>
<protein>
    <recommendedName>
        <fullName evidence="5">U3 small nucleolar RNA-associated protein 11</fullName>
        <shortName evidence="5">U3 snoRNA-associated protein 11</shortName>
    </recommendedName>
</protein>
<sequence>MSFIKAQKARQKPHRERAQPSERESLGLLEKKKDYKKRAINYHNKEKKLKALRKKAQEKNPDEFYFKMVHKKLNDGLHWIDVERPEDTMTGAQKALLETQDMNYINWKLNIEKQKVAKLQKQIIPDANAFPKKKHIIFVDKEKDKPKHLINEQKLKLNDNESVKRELMKRTRRVKELEAVSEKMFVRRIVSQDKTNDRTLVKKEDMSSGAIYKWKPMRKR</sequence>
<reference evidence="7" key="1">
    <citation type="submission" date="2020-04" db="EMBL/GenBank/DDBJ databases">
        <authorList>
            <person name="Neveu A P."/>
        </authorList>
    </citation>
    <scope>NUCLEOTIDE SEQUENCE</scope>
    <source>
        <tissue evidence="7">Whole embryo</tissue>
    </source>
</reference>
<dbReference type="EMBL" id="LR791364">
    <property type="protein sequence ID" value="CAB3267226.1"/>
    <property type="molecule type" value="mRNA"/>
</dbReference>
<feature type="compositionally biased region" description="Basic and acidic residues" evidence="6">
    <location>
        <begin position="16"/>
        <end position="30"/>
    </location>
</feature>
<dbReference type="InterPro" id="IPR007144">
    <property type="entry name" value="SSU_processome_Utp11"/>
</dbReference>
<evidence type="ECO:0000256" key="2">
    <source>
        <dbReference type="ARBA" id="ARBA00008105"/>
    </source>
</evidence>
<comment type="similarity">
    <text evidence="2 5">Belongs to the UTP11 family.</text>
</comment>
<organism evidence="7">
    <name type="scientific">Phallusia mammillata</name>
    <dbReference type="NCBI Taxonomy" id="59560"/>
    <lineage>
        <taxon>Eukaryota</taxon>
        <taxon>Metazoa</taxon>
        <taxon>Chordata</taxon>
        <taxon>Tunicata</taxon>
        <taxon>Ascidiacea</taxon>
        <taxon>Phlebobranchia</taxon>
        <taxon>Ascidiidae</taxon>
        <taxon>Phallusia</taxon>
    </lineage>
</organism>
<dbReference type="PANTHER" id="PTHR12838:SF0">
    <property type="entry name" value="U3 SMALL NUCLEOLAR RNA-ASSOCIATED PROTEIN 11-RELATED"/>
    <property type="match status" value="1"/>
</dbReference>
<keyword evidence="3 5" id="KW-0698">rRNA processing</keyword>
<feature type="region of interest" description="Disordered" evidence="6">
    <location>
        <begin position="1"/>
        <end position="30"/>
    </location>
</feature>
<accession>A0A6F9DW75</accession>
<evidence type="ECO:0000256" key="6">
    <source>
        <dbReference type="SAM" id="MobiDB-lite"/>
    </source>
</evidence>
<name>A0A6F9DW75_9ASCI</name>
<evidence type="ECO:0000256" key="4">
    <source>
        <dbReference type="ARBA" id="ARBA00023242"/>
    </source>
</evidence>
<comment type="function">
    <text evidence="5">Involved in nucleolar processing of pre-18S ribosomal RNA.</text>
</comment>
<proteinExistence type="evidence at transcript level"/>
<evidence type="ECO:0000256" key="1">
    <source>
        <dbReference type="ARBA" id="ARBA00004604"/>
    </source>
</evidence>
<evidence type="ECO:0000256" key="5">
    <source>
        <dbReference type="PIRNR" id="PIRNR015952"/>
    </source>
</evidence>
<dbReference type="PIRSF" id="PIRSF015952">
    <property type="entry name" value="U3snoRNP11"/>
    <property type="match status" value="1"/>
</dbReference>